<dbReference type="Proteomes" id="UP001208938">
    <property type="component" value="Unassembled WGS sequence"/>
</dbReference>
<reference evidence="2 3" key="1">
    <citation type="submission" date="2022-10" db="EMBL/GenBank/DDBJ databases">
        <title>Pararhodobacter sp. nov., isolated from marine algae.</title>
        <authorList>
            <person name="Choi B.J."/>
            <person name="Kim J.M."/>
            <person name="Lee J.K."/>
            <person name="Choi D.G."/>
            <person name="Jeon C.O."/>
        </authorList>
    </citation>
    <scope>NUCLEOTIDE SEQUENCE [LARGE SCALE GENOMIC DNA]</scope>
    <source>
        <strain evidence="2 3">ZQ420</strain>
    </source>
</reference>
<sequence length="67" mass="6584">MSQNSNTPSNGNSTAIALIVGALVALVAVLGWYVLARPSDDVTITIDGGGSALEDAAGAVENAVNGN</sequence>
<comment type="caution">
    <text evidence="2">The sequence shown here is derived from an EMBL/GenBank/DDBJ whole genome shotgun (WGS) entry which is preliminary data.</text>
</comment>
<evidence type="ECO:0000256" key="1">
    <source>
        <dbReference type="SAM" id="Phobius"/>
    </source>
</evidence>
<keyword evidence="1" id="KW-0812">Transmembrane</keyword>
<organism evidence="2 3">
    <name type="scientific">Pararhodobacter zhoushanensis</name>
    <dbReference type="NCBI Taxonomy" id="2479545"/>
    <lineage>
        <taxon>Bacteria</taxon>
        <taxon>Pseudomonadati</taxon>
        <taxon>Pseudomonadota</taxon>
        <taxon>Alphaproteobacteria</taxon>
        <taxon>Rhodobacterales</taxon>
        <taxon>Paracoccaceae</taxon>
        <taxon>Pararhodobacter</taxon>
    </lineage>
</organism>
<accession>A0ABT3GW78</accession>
<dbReference type="RefSeq" id="WP_264504886.1">
    <property type="nucleotide sequence ID" value="NZ_JAPDFL010000001.1"/>
</dbReference>
<protein>
    <submittedName>
        <fullName evidence="2">Uncharacterized protein</fullName>
    </submittedName>
</protein>
<keyword evidence="1" id="KW-1133">Transmembrane helix</keyword>
<evidence type="ECO:0000313" key="3">
    <source>
        <dbReference type="Proteomes" id="UP001208938"/>
    </source>
</evidence>
<evidence type="ECO:0000313" key="2">
    <source>
        <dbReference type="EMBL" id="MCW1931799.1"/>
    </source>
</evidence>
<name>A0ABT3GW78_9RHOB</name>
<keyword evidence="1" id="KW-0472">Membrane</keyword>
<feature type="transmembrane region" description="Helical" evidence="1">
    <location>
        <begin position="15"/>
        <end position="35"/>
    </location>
</feature>
<proteinExistence type="predicted"/>
<gene>
    <name evidence="2" type="ORF">OKW52_05860</name>
</gene>
<dbReference type="EMBL" id="JAPDFL010000001">
    <property type="protein sequence ID" value="MCW1931799.1"/>
    <property type="molecule type" value="Genomic_DNA"/>
</dbReference>
<keyword evidence="3" id="KW-1185">Reference proteome</keyword>